<dbReference type="EMBL" id="JYDL01000222">
    <property type="protein sequence ID" value="KRX13113.1"/>
    <property type="molecule type" value="Genomic_DNA"/>
</dbReference>
<sequence>MVLIVRRTHESELHLGVHQTLAALRTRYWVIRGRQAVKKCIRACIICRRQDGRPFCPLMSELPVKKSGGIVLRRAVTCTGRGSRYMITMHLEIIADMTTTNIQTGGRVHPLAFCQQACGEVSERVGLQVYTVEIHQLSSKYGRCSSYCNEL</sequence>
<evidence type="ECO:0000313" key="3">
    <source>
        <dbReference type="Proteomes" id="UP000054630"/>
    </source>
</evidence>
<protein>
    <recommendedName>
        <fullName evidence="1">Integrase zinc-binding domain-containing protein</fullName>
    </recommendedName>
</protein>
<dbReference type="Gene3D" id="1.10.340.70">
    <property type="match status" value="1"/>
</dbReference>
<name>A0A0V0RF36_9BILA</name>
<dbReference type="STRING" id="6336.A0A0V0RF36"/>
<dbReference type="OrthoDB" id="5920710at2759"/>
<reference evidence="2 3" key="1">
    <citation type="submission" date="2015-01" db="EMBL/GenBank/DDBJ databases">
        <title>Evolution of Trichinella species and genotypes.</title>
        <authorList>
            <person name="Korhonen P.K."/>
            <person name="Edoardo P."/>
            <person name="Giuseppe L.R."/>
            <person name="Gasser R.B."/>
        </authorList>
    </citation>
    <scope>NUCLEOTIDE SEQUENCE [LARGE SCALE GENOMIC DNA]</scope>
    <source>
        <strain evidence="2">ISS37</strain>
    </source>
</reference>
<dbReference type="AlphaFoldDB" id="A0A0V0RF36"/>
<proteinExistence type="predicted"/>
<dbReference type="Proteomes" id="UP000054630">
    <property type="component" value="Unassembled WGS sequence"/>
</dbReference>
<keyword evidence="3" id="KW-1185">Reference proteome</keyword>
<dbReference type="Pfam" id="PF17921">
    <property type="entry name" value="Integrase_H2C2"/>
    <property type="match status" value="1"/>
</dbReference>
<feature type="domain" description="Integrase zinc-binding" evidence="1">
    <location>
        <begin position="4"/>
        <end position="50"/>
    </location>
</feature>
<dbReference type="PANTHER" id="PTHR47331:SF1">
    <property type="entry name" value="GAG-LIKE PROTEIN"/>
    <property type="match status" value="1"/>
</dbReference>
<dbReference type="PANTHER" id="PTHR47331">
    <property type="entry name" value="PHD-TYPE DOMAIN-CONTAINING PROTEIN"/>
    <property type="match status" value="1"/>
</dbReference>
<evidence type="ECO:0000313" key="2">
    <source>
        <dbReference type="EMBL" id="KRX13113.1"/>
    </source>
</evidence>
<organism evidence="2 3">
    <name type="scientific">Trichinella nelsoni</name>
    <dbReference type="NCBI Taxonomy" id="6336"/>
    <lineage>
        <taxon>Eukaryota</taxon>
        <taxon>Metazoa</taxon>
        <taxon>Ecdysozoa</taxon>
        <taxon>Nematoda</taxon>
        <taxon>Enoplea</taxon>
        <taxon>Dorylaimia</taxon>
        <taxon>Trichinellida</taxon>
        <taxon>Trichinellidae</taxon>
        <taxon>Trichinella</taxon>
    </lineage>
</organism>
<dbReference type="InterPro" id="IPR041588">
    <property type="entry name" value="Integrase_H2C2"/>
</dbReference>
<evidence type="ECO:0000259" key="1">
    <source>
        <dbReference type="Pfam" id="PF17921"/>
    </source>
</evidence>
<comment type="caution">
    <text evidence="2">The sequence shown here is derived from an EMBL/GenBank/DDBJ whole genome shotgun (WGS) entry which is preliminary data.</text>
</comment>
<accession>A0A0V0RF36</accession>
<gene>
    <name evidence="2" type="ORF">T07_13439</name>
</gene>